<sequence length="97" mass="10904">MCGYRAEAKIFNLQLKPIGSEDKINDQESSRERKFNLEEIRANFAVTKIQENNIPFGQTVSQNVEPPVSNSGPNGVAPFVEKIDEYNNDSNDLQQTS</sequence>
<reference evidence="3" key="1">
    <citation type="journal article" date="2005" name="Nature">
        <title>The map-based sequence of the rice genome.</title>
        <authorList>
            <consortium name="International rice genome sequencing project (IRGSP)"/>
            <person name="Matsumoto T."/>
            <person name="Wu J."/>
            <person name="Kanamori H."/>
            <person name="Katayose Y."/>
            <person name="Fujisawa M."/>
            <person name="Namiki N."/>
            <person name="Mizuno H."/>
            <person name="Yamamoto K."/>
            <person name="Antonio B.A."/>
            <person name="Baba T."/>
            <person name="Sakata K."/>
            <person name="Nagamura Y."/>
            <person name="Aoki H."/>
            <person name="Arikawa K."/>
            <person name="Arita K."/>
            <person name="Bito T."/>
            <person name="Chiden Y."/>
            <person name="Fujitsuka N."/>
            <person name="Fukunaka R."/>
            <person name="Hamada M."/>
            <person name="Harada C."/>
            <person name="Hayashi A."/>
            <person name="Hijishita S."/>
            <person name="Honda M."/>
            <person name="Hosokawa S."/>
            <person name="Ichikawa Y."/>
            <person name="Idonuma A."/>
            <person name="Iijima M."/>
            <person name="Ikeda M."/>
            <person name="Ikeno M."/>
            <person name="Ito K."/>
            <person name="Ito S."/>
            <person name="Ito T."/>
            <person name="Ito Y."/>
            <person name="Ito Y."/>
            <person name="Iwabuchi A."/>
            <person name="Kamiya K."/>
            <person name="Karasawa W."/>
            <person name="Kurita K."/>
            <person name="Katagiri S."/>
            <person name="Kikuta A."/>
            <person name="Kobayashi H."/>
            <person name="Kobayashi N."/>
            <person name="Machita K."/>
            <person name="Maehara T."/>
            <person name="Masukawa M."/>
            <person name="Mizubayashi T."/>
            <person name="Mukai Y."/>
            <person name="Nagasaki H."/>
            <person name="Nagata Y."/>
            <person name="Naito S."/>
            <person name="Nakashima M."/>
            <person name="Nakama Y."/>
            <person name="Nakamichi Y."/>
            <person name="Nakamura M."/>
            <person name="Meguro A."/>
            <person name="Negishi M."/>
            <person name="Ohta I."/>
            <person name="Ohta T."/>
            <person name="Okamoto M."/>
            <person name="Ono N."/>
            <person name="Saji S."/>
            <person name="Sakaguchi M."/>
            <person name="Sakai K."/>
            <person name="Shibata M."/>
            <person name="Shimokawa T."/>
            <person name="Song J."/>
            <person name="Takazaki Y."/>
            <person name="Terasawa K."/>
            <person name="Tsugane M."/>
            <person name="Tsuji K."/>
            <person name="Ueda S."/>
            <person name="Waki K."/>
            <person name="Yamagata H."/>
            <person name="Yamamoto M."/>
            <person name="Yamamoto S."/>
            <person name="Yamane H."/>
            <person name="Yoshiki S."/>
            <person name="Yoshihara R."/>
            <person name="Yukawa K."/>
            <person name="Zhong H."/>
            <person name="Yano M."/>
            <person name="Yuan Q."/>
            <person name="Ouyang S."/>
            <person name="Liu J."/>
            <person name="Jones K.M."/>
            <person name="Gansberger K."/>
            <person name="Moffat K."/>
            <person name="Hill J."/>
            <person name="Bera J."/>
            <person name="Fadrosh D."/>
            <person name="Jin S."/>
            <person name="Johri S."/>
            <person name="Kim M."/>
            <person name="Overton L."/>
            <person name="Reardon M."/>
            <person name="Tsitrin T."/>
            <person name="Vuong H."/>
            <person name="Weaver B."/>
            <person name="Ciecko A."/>
            <person name="Tallon L."/>
            <person name="Jackson J."/>
            <person name="Pai G."/>
            <person name="Aken S.V."/>
            <person name="Utterback T."/>
            <person name="Reidmuller S."/>
            <person name="Feldblyum T."/>
            <person name="Hsiao J."/>
            <person name="Zismann V."/>
            <person name="Iobst S."/>
            <person name="de Vazeille A.R."/>
            <person name="Buell C.R."/>
            <person name="Ying K."/>
            <person name="Li Y."/>
            <person name="Lu T."/>
            <person name="Huang Y."/>
            <person name="Zhao Q."/>
            <person name="Feng Q."/>
            <person name="Zhang L."/>
            <person name="Zhu J."/>
            <person name="Weng Q."/>
            <person name="Mu J."/>
            <person name="Lu Y."/>
            <person name="Fan D."/>
            <person name="Liu Y."/>
            <person name="Guan J."/>
            <person name="Zhang Y."/>
            <person name="Yu S."/>
            <person name="Liu X."/>
            <person name="Zhang Y."/>
            <person name="Hong G."/>
            <person name="Han B."/>
            <person name="Choisne N."/>
            <person name="Demange N."/>
            <person name="Orjeda G."/>
            <person name="Samain S."/>
            <person name="Cattolico L."/>
            <person name="Pelletier E."/>
            <person name="Couloux A."/>
            <person name="Segurens B."/>
            <person name="Wincker P."/>
            <person name="D'Hont A."/>
            <person name="Scarpelli C."/>
            <person name="Weissenbach J."/>
            <person name="Salanoubat M."/>
            <person name="Quetier F."/>
            <person name="Yu Y."/>
            <person name="Kim H.R."/>
            <person name="Rambo T."/>
            <person name="Currie J."/>
            <person name="Collura K."/>
            <person name="Luo M."/>
            <person name="Yang T."/>
            <person name="Ammiraju J.S.S."/>
            <person name="Engler F."/>
            <person name="Soderlund C."/>
            <person name="Wing R.A."/>
            <person name="Palmer L.E."/>
            <person name="de la Bastide M."/>
            <person name="Spiegel L."/>
            <person name="Nascimento L."/>
            <person name="Zutavern T."/>
            <person name="O'Shaughnessy A."/>
            <person name="Dike S."/>
            <person name="Dedhia N."/>
            <person name="Preston R."/>
            <person name="Balija V."/>
            <person name="McCombie W.R."/>
            <person name="Chow T."/>
            <person name="Chen H."/>
            <person name="Chung M."/>
            <person name="Chen C."/>
            <person name="Shaw J."/>
            <person name="Wu H."/>
            <person name="Hsiao K."/>
            <person name="Chao Y."/>
            <person name="Chu M."/>
            <person name="Cheng C."/>
            <person name="Hour A."/>
            <person name="Lee P."/>
            <person name="Lin S."/>
            <person name="Lin Y."/>
            <person name="Liou J."/>
            <person name="Liu S."/>
            <person name="Hsing Y."/>
            <person name="Raghuvanshi S."/>
            <person name="Mohanty A."/>
            <person name="Bharti A.K."/>
            <person name="Gaur A."/>
            <person name="Gupta V."/>
            <person name="Kumar D."/>
            <person name="Ravi V."/>
            <person name="Vij S."/>
            <person name="Kapur A."/>
            <person name="Khurana P."/>
            <person name="Khurana P."/>
            <person name="Khurana J.P."/>
            <person name="Tyagi A.K."/>
            <person name="Gaikwad K."/>
            <person name="Singh A."/>
            <person name="Dalal V."/>
            <person name="Srivastava S."/>
            <person name="Dixit A."/>
            <person name="Pal A.K."/>
            <person name="Ghazi I.A."/>
            <person name="Yadav M."/>
            <person name="Pandit A."/>
            <person name="Bhargava A."/>
            <person name="Sureshbabu K."/>
            <person name="Batra K."/>
            <person name="Sharma T.R."/>
            <person name="Mohapatra T."/>
            <person name="Singh N.K."/>
            <person name="Messing J."/>
            <person name="Nelson A.B."/>
            <person name="Fuks G."/>
            <person name="Kavchok S."/>
            <person name="Keizer G."/>
            <person name="Linton E."/>
            <person name="Llaca V."/>
            <person name="Song R."/>
            <person name="Tanyolac B."/>
            <person name="Young S."/>
            <person name="Ho-Il K."/>
            <person name="Hahn J.H."/>
            <person name="Sangsakoo G."/>
            <person name="Vanavichit A."/>
            <person name="de Mattos Luiz.A.T."/>
            <person name="Zimmer P.D."/>
            <person name="Malone G."/>
            <person name="Dellagostin O."/>
            <person name="de Oliveira A.C."/>
            <person name="Bevan M."/>
            <person name="Bancroft I."/>
            <person name="Minx P."/>
            <person name="Cordum H."/>
            <person name="Wilson R."/>
            <person name="Cheng Z."/>
            <person name="Jin W."/>
            <person name="Jiang J."/>
            <person name="Leong S.A."/>
            <person name="Iwama H."/>
            <person name="Gojobori T."/>
            <person name="Itoh T."/>
            <person name="Niimura Y."/>
            <person name="Fujii Y."/>
            <person name="Habara T."/>
            <person name="Sakai H."/>
            <person name="Sato Y."/>
            <person name="Wilson G."/>
            <person name="Kumar K."/>
            <person name="McCouch S."/>
            <person name="Juretic N."/>
            <person name="Hoen D."/>
            <person name="Wright S."/>
            <person name="Bruskiewich R."/>
            <person name="Bureau T."/>
            <person name="Miyao A."/>
            <person name="Hirochika H."/>
            <person name="Nishikawa T."/>
            <person name="Kadowaki K."/>
            <person name="Sugiura M."/>
            <person name="Burr B."/>
            <person name="Sasaki T."/>
        </authorList>
    </citation>
    <scope>NUCLEOTIDE SEQUENCE [LARGE SCALE GENOMIC DNA]</scope>
    <source>
        <strain evidence="3">cv. Nipponbare</strain>
    </source>
</reference>
<reference evidence="3" key="2">
    <citation type="journal article" date="2008" name="Nucleic Acids Res.">
        <title>The rice annotation project database (RAP-DB): 2008 update.</title>
        <authorList>
            <consortium name="The rice annotation project (RAP)"/>
        </authorList>
    </citation>
    <scope>GENOME REANNOTATION</scope>
    <source>
        <strain evidence="3">cv. Nipponbare</strain>
    </source>
</reference>
<feature type="region of interest" description="Disordered" evidence="1">
    <location>
        <begin position="58"/>
        <end position="79"/>
    </location>
</feature>
<name>Q69LQ0_ORYSJ</name>
<evidence type="ECO:0000313" key="3">
    <source>
        <dbReference type="Proteomes" id="UP000000763"/>
    </source>
</evidence>
<proteinExistence type="predicted"/>
<accession>Q69LQ0</accession>
<evidence type="ECO:0000256" key="1">
    <source>
        <dbReference type="SAM" id="MobiDB-lite"/>
    </source>
</evidence>
<organism evidence="2 3">
    <name type="scientific">Oryza sativa subsp. japonica</name>
    <name type="common">Rice</name>
    <dbReference type="NCBI Taxonomy" id="39947"/>
    <lineage>
        <taxon>Eukaryota</taxon>
        <taxon>Viridiplantae</taxon>
        <taxon>Streptophyta</taxon>
        <taxon>Embryophyta</taxon>
        <taxon>Tracheophyta</taxon>
        <taxon>Spermatophyta</taxon>
        <taxon>Magnoliopsida</taxon>
        <taxon>Liliopsida</taxon>
        <taxon>Poales</taxon>
        <taxon>Poaceae</taxon>
        <taxon>BOP clade</taxon>
        <taxon>Oryzoideae</taxon>
        <taxon>Oryzeae</taxon>
        <taxon>Oryzinae</taxon>
        <taxon>Oryza</taxon>
        <taxon>Oryza sativa</taxon>
    </lineage>
</organism>
<protein>
    <submittedName>
        <fullName evidence="2">Uncharacterized protein</fullName>
    </submittedName>
</protein>
<evidence type="ECO:0000313" key="2">
    <source>
        <dbReference type="EMBL" id="BAD34047.1"/>
    </source>
</evidence>
<dbReference type="AlphaFoldDB" id="Q69LQ0"/>
<dbReference type="EMBL" id="AP005821">
    <property type="protein sequence ID" value="BAD34047.1"/>
    <property type="molecule type" value="Genomic_DNA"/>
</dbReference>
<feature type="compositionally biased region" description="Polar residues" evidence="1">
    <location>
        <begin position="58"/>
        <end position="73"/>
    </location>
</feature>
<dbReference type="Proteomes" id="UP000000763">
    <property type="component" value="Chromosome 9"/>
</dbReference>
<gene>
    <name evidence="2" type="primary">OSJNBa0094B20.14</name>
</gene>